<keyword evidence="1" id="KW-0547">Nucleotide-binding</keyword>
<evidence type="ECO:0000313" key="12">
    <source>
        <dbReference type="Proteomes" id="UP000007148"/>
    </source>
</evidence>
<name>G4TW91_SERID</name>
<dbReference type="EMBL" id="CAFZ01000476">
    <property type="protein sequence ID" value="CCA75584.1"/>
    <property type="molecule type" value="Genomic_DNA"/>
</dbReference>
<evidence type="ECO:0000256" key="8">
    <source>
        <dbReference type="SAM" id="MobiDB-lite"/>
    </source>
</evidence>
<evidence type="ECO:0000313" key="11">
    <source>
        <dbReference type="EMBL" id="CCA75584.1"/>
    </source>
</evidence>
<dbReference type="Gene3D" id="3.40.50.300">
    <property type="entry name" value="P-loop containing nucleotide triphosphate hydrolases"/>
    <property type="match status" value="1"/>
</dbReference>
<organism evidence="11 12">
    <name type="scientific">Serendipita indica (strain DSM 11827)</name>
    <name type="common">Root endophyte fungus</name>
    <name type="synonym">Piriformospora indica</name>
    <dbReference type="NCBI Taxonomy" id="1109443"/>
    <lineage>
        <taxon>Eukaryota</taxon>
        <taxon>Fungi</taxon>
        <taxon>Dikarya</taxon>
        <taxon>Basidiomycota</taxon>
        <taxon>Agaricomycotina</taxon>
        <taxon>Agaricomycetes</taxon>
        <taxon>Sebacinales</taxon>
        <taxon>Serendipitaceae</taxon>
        <taxon>Serendipita</taxon>
    </lineage>
</organism>
<dbReference type="AlphaFoldDB" id="G4TW91"/>
<feature type="region of interest" description="Disordered" evidence="8">
    <location>
        <begin position="18"/>
        <end position="41"/>
    </location>
</feature>
<dbReference type="GO" id="GO:0005525">
    <property type="term" value="F:GTP binding"/>
    <property type="evidence" value="ECO:0007669"/>
    <property type="project" value="UniProtKB-KW"/>
</dbReference>
<dbReference type="SUPFAM" id="SSF52540">
    <property type="entry name" value="P-loop containing nucleoside triphosphate hydrolases"/>
    <property type="match status" value="1"/>
</dbReference>
<evidence type="ECO:0000256" key="7">
    <source>
        <dbReference type="ARBA" id="ARBA00049117"/>
    </source>
</evidence>
<dbReference type="GO" id="GO:0005737">
    <property type="term" value="C:cytoplasm"/>
    <property type="evidence" value="ECO:0007669"/>
    <property type="project" value="TreeGrafter"/>
</dbReference>
<keyword evidence="5" id="KW-0143">Chaperone</keyword>
<sequence length="413" mass="45314">MDDDEIPELVDLSTLQTAGITTPESNQAGQPASMNAKVDKSEDVTNGRVPLTILTGFLGAGKSTLLRRILTEKHGYRIAVIMNEFGDTADLETINISSNTDNTDGELAEEVLELANGCLCCSVKDTGIASIEKLMEKKGAFDYILLETTGLADPAPIAALFWENEEYATGLGSMIALDGVICLIDAVFGLEQIEKDRAIHGIGESLRQLACADVVLLNKCDLVEEDMIISTEHAIRTLNTSIPIHRTVRGELSLDKILNLDAFHSRPQLALDYGQLDHDHDHDHEHDEGEDRHNHFRGITSMVISLPVLTDSQEALLDEWIRKTLWEGLYEEEPDLATEDSSGTEKPARLKVLRCKGIYWTNAGKQAVIQGVQTLYEVTVVGHEQRPEEGKIVLIGTGLGPHLSTSLQQSLRA</sequence>
<evidence type="ECO:0000256" key="3">
    <source>
        <dbReference type="ARBA" id="ARBA00022833"/>
    </source>
</evidence>
<dbReference type="HOGENOM" id="CLU_017452_0_1_1"/>
<keyword evidence="3" id="KW-0862">Zinc</keyword>
<feature type="domain" description="CobW/HypB/UreG nucleotide-binding" evidence="9">
    <location>
        <begin position="50"/>
        <end position="244"/>
    </location>
</feature>
<dbReference type="InterPro" id="IPR036627">
    <property type="entry name" value="CobW-likC_sf"/>
</dbReference>
<dbReference type="eggNOG" id="KOG2743">
    <property type="taxonomic scope" value="Eukaryota"/>
</dbReference>
<dbReference type="InterPro" id="IPR003495">
    <property type="entry name" value="CobW/HypB/UreG_nucleotide-bd"/>
</dbReference>
<keyword evidence="4" id="KW-0342">GTP-binding</keyword>
<dbReference type="InParanoid" id="G4TW91"/>
<evidence type="ECO:0000256" key="6">
    <source>
        <dbReference type="ARBA" id="ARBA00034320"/>
    </source>
</evidence>
<proteinExistence type="inferred from homology"/>
<evidence type="ECO:0000256" key="4">
    <source>
        <dbReference type="ARBA" id="ARBA00023134"/>
    </source>
</evidence>
<dbReference type="InterPro" id="IPR011629">
    <property type="entry name" value="CobW-like_C"/>
</dbReference>
<dbReference type="GO" id="GO:0016787">
    <property type="term" value="F:hydrolase activity"/>
    <property type="evidence" value="ECO:0007669"/>
    <property type="project" value="UniProtKB-KW"/>
</dbReference>
<dbReference type="FunCoup" id="G4TW91">
    <property type="interactions" value="261"/>
</dbReference>
<accession>G4TW91</accession>
<evidence type="ECO:0000259" key="9">
    <source>
        <dbReference type="Pfam" id="PF02492"/>
    </source>
</evidence>
<dbReference type="STRING" id="1109443.G4TW91"/>
<feature type="compositionally biased region" description="Polar residues" evidence="8">
    <location>
        <begin position="18"/>
        <end position="33"/>
    </location>
</feature>
<dbReference type="OMA" id="FWQNEEF"/>
<feature type="domain" description="CobW C-terminal" evidence="10">
    <location>
        <begin position="351"/>
        <end position="401"/>
    </location>
</feature>
<dbReference type="Pfam" id="PF02492">
    <property type="entry name" value="cobW"/>
    <property type="match status" value="1"/>
</dbReference>
<dbReference type="PANTHER" id="PTHR13748">
    <property type="entry name" value="COBW-RELATED"/>
    <property type="match status" value="1"/>
</dbReference>
<dbReference type="OrthoDB" id="258627at2759"/>
<dbReference type="Pfam" id="PF07683">
    <property type="entry name" value="CobW_C"/>
    <property type="match status" value="1"/>
</dbReference>
<dbReference type="SUPFAM" id="SSF90002">
    <property type="entry name" value="Hypothetical protein YjiA, C-terminal domain"/>
    <property type="match status" value="1"/>
</dbReference>
<keyword evidence="12" id="KW-1185">Reference proteome</keyword>
<dbReference type="Proteomes" id="UP000007148">
    <property type="component" value="Unassembled WGS sequence"/>
</dbReference>
<dbReference type="InterPro" id="IPR027417">
    <property type="entry name" value="P-loop_NTPase"/>
</dbReference>
<evidence type="ECO:0000256" key="2">
    <source>
        <dbReference type="ARBA" id="ARBA00022801"/>
    </source>
</evidence>
<dbReference type="InterPro" id="IPR051316">
    <property type="entry name" value="Zinc-reg_GTPase_activator"/>
</dbReference>
<reference evidence="11 12" key="1">
    <citation type="journal article" date="2011" name="PLoS Pathog.">
        <title>Endophytic Life Strategies Decoded by Genome and Transcriptome Analyses of the Mutualistic Root Symbiont Piriformospora indica.</title>
        <authorList>
            <person name="Zuccaro A."/>
            <person name="Lahrmann U."/>
            <person name="Guldener U."/>
            <person name="Langen G."/>
            <person name="Pfiffi S."/>
            <person name="Biedenkopf D."/>
            <person name="Wong P."/>
            <person name="Samans B."/>
            <person name="Grimm C."/>
            <person name="Basiewicz M."/>
            <person name="Murat C."/>
            <person name="Martin F."/>
            <person name="Kogel K.H."/>
        </authorList>
    </citation>
    <scope>NUCLEOTIDE SEQUENCE [LARGE SCALE GENOMIC DNA]</scope>
    <source>
        <strain evidence="11 12">DSM 11827</strain>
    </source>
</reference>
<evidence type="ECO:0000256" key="1">
    <source>
        <dbReference type="ARBA" id="ARBA00022741"/>
    </source>
</evidence>
<dbReference type="PANTHER" id="PTHR13748:SF31">
    <property type="entry name" value="ZINC-REGULATED GTPASE METALLOPROTEIN ACTIVATOR 1A-RELATED"/>
    <property type="match status" value="1"/>
</dbReference>
<protein>
    <recommendedName>
        <fullName evidence="13">Dopamine-responsive protein</fullName>
    </recommendedName>
</protein>
<comment type="catalytic activity">
    <reaction evidence="7">
        <text>GTP + H2O = GDP + phosphate + H(+)</text>
        <dbReference type="Rhea" id="RHEA:19669"/>
        <dbReference type="ChEBI" id="CHEBI:15377"/>
        <dbReference type="ChEBI" id="CHEBI:15378"/>
        <dbReference type="ChEBI" id="CHEBI:37565"/>
        <dbReference type="ChEBI" id="CHEBI:43474"/>
        <dbReference type="ChEBI" id="CHEBI:58189"/>
    </reaction>
    <physiologicalReaction direction="left-to-right" evidence="7">
        <dbReference type="Rhea" id="RHEA:19670"/>
    </physiologicalReaction>
</comment>
<evidence type="ECO:0000256" key="5">
    <source>
        <dbReference type="ARBA" id="ARBA00023186"/>
    </source>
</evidence>
<comment type="similarity">
    <text evidence="6">Belongs to the SIMIBI class G3E GTPase family. ZNG1 subfamily.</text>
</comment>
<keyword evidence="2" id="KW-0378">Hydrolase</keyword>
<comment type="caution">
    <text evidence="11">The sequence shown here is derived from an EMBL/GenBank/DDBJ whole genome shotgun (WGS) entry which is preliminary data.</text>
</comment>
<dbReference type="CDD" id="cd03112">
    <property type="entry name" value="CobW-like"/>
    <property type="match status" value="1"/>
</dbReference>
<evidence type="ECO:0008006" key="13">
    <source>
        <dbReference type="Google" id="ProtNLM"/>
    </source>
</evidence>
<gene>
    <name evidence="11" type="ORF">PIIN_09574</name>
</gene>
<dbReference type="Gene3D" id="3.30.1220.10">
    <property type="entry name" value="CobW-like, C-terminal domain"/>
    <property type="match status" value="1"/>
</dbReference>
<evidence type="ECO:0000259" key="10">
    <source>
        <dbReference type="Pfam" id="PF07683"/>
    </source>
</evidence>